<reference evidence="2" key="2">
    <citation type="journal article" date="2024" name="Plant">
        <title>Genomic evolution and insights into agronomic trait innovations of Sesamum species.</title>
        <authorList>
            <person name="Miao H."/>
            <person name="Wang L."/>
            <person name="Qu L."/>
            <person name="Liu H."/>
            <person name="Sun Y."/>
            <person name="Le M."/>
            <person name="Wang Q."/>
            <person name="Wei S."/>
            <person name="Zheng Y."/>
            <person name="Lin W."/>
            <person name="Duan Y."/>
            <person name="Cao H."/>
            <person name="Xiong S."/>
            <person name="Wang X."/>
            <person name="Wei L."/>
            <person name="Li C."/>
            <person name="Ma Q."/>
            <person name="Ju M."/>
            <person name="Zhao R."/>
            <person name="Li G."/>
            <person name="Mu C."/>
            <person name="Tian Q."/>
            <person name="Mei H."/>
            <person name="Zhang T."/>
            <person name="Gao T."/>
            <person name="Zhang H."/>
        </authorList>
    </citation>
    <scope>NUCLEOTIDE SEQUENCE</scope>
    <source>
        <strain evidence="2">G02</strain>
    </source>
</reference>
<feature type="region of interest" description="Disordered" evidence="1">
    <location>
        <begin position="60"/>
        <end position="105"/>
    </location>
</feature>
<reference evidence="2" key="1">
    <citation type="submission" date="2020-06" db="EMBL/GenBank/DDBJ databases">
        <authorList>
            <person name="Li T."/>
            <person name="Hu X."/>
            <person name="Zhang T."/>
            <person name="Song X."/>
            <person name="Zhang H."/>
            <person name="Dai N."/>
            <person name="Sheng W."/>
            <person name="Hou X."/>
            <person name="Wei L."/>
        </authorList>
    </citation>
    <scope>NUCLEOTIDE SEQUENCE</scope>
    <source>
        <strain evidence="2">G02</strain>
        <tissue evidence="2">Leaf</tissue>
    </source>
</reference>
<protein>
    <submittedName>
        <fullName evidence="2">Uncharacterized protein</fullName>
    </submittedName>
</protein>
<proteinExistence type="predicted"/>
<evidence type="ECO:0000256" key="1">
    <source>
        <dbReference type="SAM" id="MobiDB-lite"/>
    </source>
</evidence>
<organism evidence="2">
    <name type="scientific">Sesamum radiatum</name>
    <name type="common">Black benniseed</name>
    <dbReference type="NCBI Taxonomy" id="300843"/>
    <lineage>
        <taxon>Eukaryota</taxon>
        <taxon>Viridiplantae</taxon>
        <taxon>Streptophyta</taxon>
        <taxon>Embryophyta</taxon>
        <taxon>Tracheophyta</taxon>
        <taxon>Spermatophyta</taxon>
        <taxon>Magnoliopsida</taxon>
        <taxon>eudicotyledons</taxon>
        <taxon>Gunneridae</taxon>
        <taxon>Pentapetalae</taxon>
        <taxon>asterids</taxon>
        <taxon>lamiids</taxon>
        <taxon>Lamiales</taxon>
        <taxon>Pedaliaceae</taxon>
        <taxon>Sesamum</taxon>
    </lineage>
</organism>
<evidence type="ECO:0000313" key="2">
    <source>
        <dbReference type="EMBL" id="KAL0344690.1"/>
    </source>
</evidence>
<accession>A0AAW2NMJ0</accession>
<feature type="region of interest" description="Disordered" evidence="1">
    <location>
        <begin position="1"/>
        <end position="28"/>
    </location>
</feature>
<sequence length="105" mass="11586">MSLTDKSVQYVGENLGDDPSEATSKSLGSPLPPYIVGRRWSLRQVACRLLYESLVEEGDEEEEDSFPCRMGPIPKEERTLFGNHGSRPVSRPGLPAVSGNRTFTC</sequence>
<gene>
    <name evidence="2" type="ORF">Sradi_4300300</name>
</gene>
<name>A0AAW2NMJ0_SESRA</name>
<comment type="caution">
    <text evidence="2">The sequence shown here is derived from an EMBL/GenBank/DDBJ whole genome shotgun (WGS) entry which is preliminary data.</text>
</comment>
<dbReference type="EMBL" id="JACGWJ010000019">
    <property type="protein sequence ID" value="KAL0344690.1"/>
    <property type="molecule type" value="Genomic_DNA"/>
</dbReference>
<dbReference type="AlphaFoldDB" id="A0AAW2NMJ0"/>